<evidence type="ECO:0008006" key="3">
    <source>
        <dbReference type="Google" id="ProtNLM"/>
    </source>
</evidence>
<sequence length="48" mass="5562">MTQALPKAIAFEDFLEWKPEIGRYELHDGVIQIFKIGVVSEQQQQNES</sequence>
<proteinExistence type="predicted"/>
<reference evidence="1 2" key="1">
    <citation type="submission" date="2022-04" db="EMBL/GenBank/DDBJ databases">
        <title>Positive selection, recombination, and allopatry shape intraspecific diversity of widespread and dominant cyanobacteria.</title>
        <authorList>
            <person name="Wei J."/>
            <person name="Shu W."/>
            <person name="Hu C."/>
        </authorList>
    </citation>
    <scope>NUCLEOTIDE SEQUENCE [LARGE SCALE GENOMIC DNA]</scope>
    <source>
        <strain evidence="1 2">GB2-A5</strain>
    </source>
</reference>
<evidence type="ECO:0000313" key="1">
    <source>
        <dbReference type="EMBL" id="MEP0863100.1"/>
    </source>
</evidence>
<evidence type="ECO:0000313" key="2">
    <source>
        <dbReference type="Proteomes" id="UP001442494"/>
    </source>
</evidence>
<gene>
    <name evidence="1" type="ORF">NDI37_01290</name>
</gene>
<organism evidence="1 2">
    <name type="scientific">Funiculus sociatus GB2-A5</name>
    <dbReference type="NCBI Taxonomy" id="2933946"/>
    <lineage>
        <taxon>Bacteria</taxon>
        <taxon>Bacillati</taxon>
        <taxon>Cyanobacteriota</taxon>
        <taxon>Cyanophyceae</taxon>
        <taxon>Coleofasciculales</taxon>
        <taxon>Coleofasciculaceae</taxon>
        <taxon>Funiculus</taxon>
    </lineage>
</organism>
<comment type="caution">
    <text evidence="1">The sequence shown here is derived from an EMBL/GenBank/DDBJ whole genome shotgun (WGS) entry which is preliminary data.</text>
</comment>
<protein>
    <recommendedName>
        <fullName evidence="3">Uma2 family endonuclease</fullName>
    </recommendedName>
</protein>
<dbReference type="EMBL" id="JAMPKK010000002">
    <property type="protein sequence ID" value="MEP0863100.1"/>
    <property type="molecule type" value="Genomic_DNA"/>
</dbReference>
<dbReference type="Proteomes" id="UP001442494">
    <property type="component" value="Unassembled WGS sequence"/>
</dbReference>
<keyword evidence="2" id="KW-1185">Reference proteome</keyword>
<accession>A0ABV0JI29</accession>
<name>A0ABV0JI29_9CYAN</name>